<dbReference type="InterPro" id="IPR035396">
    <property type="entry name" value="Bac_rhamnosid6H"/>
</dbReference>
<dbReference type="Pfam" id="PF17390">
    <property type="entry name" value="Bac_rhamnosid_C"/>
    <property type="match status" value="1"/>
</dbReference>
<evidence type="ECO:0000313" key="4">
    <source>
        <dbReference type="EMBL" id="TNJ44958.1"/>
    </source>
</evidence>
<evidence type="ECO:0000259" key="2">
    <source>
        <dbReference type="Pfam" id="PF17389"/>
    </source>
</evidence>
<dbReference type="EMBL" id="VDCS01000006">
    <property type="protein sequence ID" value="TNJ44958.1"/>
    <property type="molecule type" value="Genomic_DNA"/>
</dbReference>
<dbReference type="PANTHER" id="PTHR34987:SF2">
    <property type="entry name" value="B, PUTATIVE (AFU_ORTHOLOGUE AFUA_7G05040)-RELATED"/>
    <property type="match status" value="1"/>
</dbReference>
<dbReference type="InterPro" id="IPR012341">
    <property type="entry name" value="6hp_glycosidase-like_sf"/>
</dbReference>
<keyword evidence="1" id="KW-0732">Signal</keyword>
<feature type="signal peptide" evidence="1">
    <location>
        <begin position="1"/>
        <end position="19"/>
    </location>
</feature>
<dbReference type="Gene3D" id="1.50.10.10">
    <property type="match status" value="1"/>
</dbReference>
<sequence>MKNTILTFWIVFCVLMLSAQNTTNINSKLLQEIWSAKWVSHPDITGDETGVYLFKKVLSFKTIPEDYVINISADNRYVLYINGKVVTRGPARCDLNRWLFDTVDIAPYLKVGENHIAAKVWNMAQLKPVAQMSLKTGLIIQGNTEQEQEINTNTTWRVVIDEAYSFYKIMDLRRFYASGPGEKFNADLHPWYWKISDNEISWKKVKEGNNGMPMNYYNITGKTDKRLLCPRSIPMMEKKKQDFAEVRRMEGVKNAKDLIAGSKPVKIPANKTAVILLDQGHLTNAYPQLKFSKGRNSTIKITYAESLFIPKDGKPTFDKGNRNDVEGKVMWGNYDIIEVDGGDDRFFEPLWWRSFRYVELKITTGEEPLILEGFSSEFTGYPFKLKSSFESEDSRMSAIFDVAWRTQRLCAGEIFFDCPYYEQLQYTGDTRIQGLNTAYASGDTRLWKDAIQDYYDSRLPFGLTQSRYPSSTQQIIAPFSLVWITMVNDYMMHCEDVQFIEKMVPAILDILNWYDARVADNGMLGKLESWLFVDWVDAWKTGYPPLTKEKKYSAVIGMQYVYTIHKAMEIFDAYGMTGLKNKWALKAKVTQNSILKHCWDEDKQLLADTPEKNTFSQHANVLAILSNTFEVAQEKELMQRVFNNKEIAQTSFYFDFYKIAALKKVGLGNMYISTLDTLSGLLDKGLTTFPEKADPTRSDCHAWSASPLYYYLALVCGIEPAAPGFNSVRIEPHLGDLNWVKGSMPHKLGEIKVNLKKTKSKKIIGTIFLPEGLTGTYIQNGKQIILKSGENQMNE</sequence>
<dbReference type="InterPro" id="IPR008979">
    <property type="entry name" value="Galactose-bd-like_sf"/>
</dbReference>
<feature type="domain" description="Alpha-L-rhamnosidase six-hairpin glycosidase" evidence="2">
    <location>
        <begin position="386"/>
        <end position="641"/>
    </location>
</feature>
<evidence type="ECO:0000259" key="3">
    <source>
        <dbReference type="Pfam" id="PF17390"/>
    </source>
</evidence>
<protein>
    <submittedName>
        <fullName evidence="4">Alpha-L-rhamnosidase</fullName>
    </submittedName>
</protein>
<dbReference type="SUPFAM" id="SSF49785">
    <property type="entry name" value="Galactose-binding domain-like"/>
    <property type="match status" value="1"/>
</dbReference>
<dbReference type="Gene3D" id="2.60.420.10">
    <property type="entry name" value="Maltose phosphorylase, domain 3"/>
    <property type="match status" value="1"/>
</dbReference>
<feature type="domain" description="Alpha-L-rhamnosidase C-terminal" evidence="3">
    <location>
        <begin position="717"/>
        <end position="774"/>
    </location>
</feature>
<dbReference type="InterPro" id="IPR008928">
    <property type="entry name" value="6-hairpin_glycosidase_sf"/>
</dbReference>
<accession>A0A5C4SMI4</accession>
<feature type="chain" id="PRO_5022810054" evidence="1">
    <location>
        <begin position="20"/>
        <end position="795"/>
    </location>
</feature>
<dbReference type="RefSeq" id="WP_139696260.1">
    <property type="nucleotide sequence ID" value="NZ_CP074074.1"/>
</dbReference>
<comment type="caution">
    <text evidence="4">The sequence shown here is derived from an EMBL/GenBank/DDBJ whole genome shotgun (WGS) entry which is preliminary data.</text>
</comment>
<proteinExistence type="predicted"/>
<dbReference type="InterPro" id="IPR035398">
    <property type="entry name" value="Bac_rhamnosid_C"/>
</dbReference>
<dbReference type="Gene3D" id="2.60.120.260">
    <property type="entry name" value="Galactose-binding domain-like"/>
    <property type="match status" value="2"/>
</dbReference>
<name>A0A5C4SMI4_9FLAO</name>
<dbReference type="PANTHER" id="PTHR34987">
    <property type="entry name" value="C, PUTATIVE (AFU_ORTHOLOGUE AFUA_3G02880)-RELATED"/>
    <property type="match status" value="1"/>
</dbReference>
<organism evidence="4 5">
    <name type="scientific">Allotamlana fucoidanivorans</name>
    <dbReference type="NCBI Taxonomy" id="2583814"/>
    <lineage>
        <taxon>Bacteria</taxon>
        <taxon>Pseudomonadati</taxon>
        <taxon>Bacteroidota</taxon>
        <taxon>Flavobacteriia</taxon>
        <taxon>Flavobacteriales</taxon>
        <taxon>Flavobacteriaceae</taxon>
        <taxon>Allotamlana</taxon>
    </lineage>
</organism>
<dbReference type="OrthoDB" id="9815108at2"/>
<dbReference type="Pfam" id="PF17389">
    <property type="entry name" value="Bac_rhamnosid6H"/>
    <property type="match status" value="1"/>
</dbReference>
<dbReference type="AlphaFoldDB" id="A0A5C4SMI4"/>
<evidence type="ECO:0000313" key="5">
    <source>
        <dbReference type="Proteomes" id="UP000308713"/>
    </source>
</evidence>
<dbReference type="Proteomes" id="UP000308713">
    <property type="component" value="Unassembled WGS sequence"/>
</dbReference>
<dbReference type="GO" id="GO:0005975">
    <property type="term" value="P:carbohydrate metabolic process"/>
    <property type="evidence" value="ECO:0007669"/>
    <property type="project" value="InterPro"/>
</dbReference>
<evidence type="ECO:0000256" key="1">
    <source>
        <dbReference type="SAM" id="SignalP"/>
    </source>
</evidence>
<dbReference type="SUPFAM" id="SSF48208">
    <property type="entry name" value="Six-hairpin glycosidases"/>
    <property type="match status" value="1"/>
</dbReference>
<keyword evidence="5" id="KW-1185">Reference proteome</keyword>
<gene>
    <name evidence="4" type="ORF">FGF67_07305</name>
</gene>
<reference evidence="4 5" key="1">
    <citation type="submission" date="2019-05" db="EMBL/GenBank/DDBJ databases">
        <title>Tamlana fucoidanivorans sp. nov., isolated from the surface of algae collected from Fujian province in China.</title>
        <authorList>
            <person name="Li J."/>
        </authorList>
    </citation>
    <scope>NUCLEOTIDE SEQUENCE [LARGE SCALE GENOMIC DNA]</scope>
    <source>
        <strain evidence="4 5">CW2-9</strain>
    </source>
</reference>